<dbReference type="Gene3D" id="3.30.70.270">
    <property type="match status" value="1"/>
</dbReference>
<dbReference type="PANTHER" id="PTHR43155">
    <property type="entry name" value="CYCLIC DI-GMP PHOSPHODIESTERASE PA4108-RELATED"/>
    <property type="match status" value="1"/>
</dbReference>
<accession>A0ABU3P268</accession>
<dbReference type="SMART" id="SM00267">
    <property type="entry name" value="GGDEF"/>
    <property type="match status" value="1"/>
</dbReference>
<keyword evidence="1" id="KW-0472">Membrane</keyword>
<dbReference type="Pfam" id="PF05228">
    <property type="entry name" value="CHASE4"/>
    <property type="match status" value="1"/>
</dbReference>
<evidence type="ECO:0000259" key="2">
    <source>
        <dbReference type="PROSITE" id="PS50885"/>
    </source>
</evidence>
<dbReference type="SMART" id="SM00304">
    <property type="entry name" value="HAMP"/>
    <property type="match status" value="1"/>
</dbReference>
<dbReference type="EMBL" id="JAUOZS010000001">
    <property type="protein sequence ID" value="MDT8903131.1"/>
    <property type="molecule type" value="Genomic_DNA"/>
</dbReference>
<dbReference type="PANTHER" id="PTHR43155:SF2">
    <property type="entry name" value="CYCLIC DI-GMP PHOSPHODIESTERASE PA4108"/>
    <property type="match status" value="1"/>
</dbReference>
<keyword evidence="5" id="KW-0808">Transferase</keyword>
<gene>
    <name evidence="5" type="ORF">Q4T40_18000</name>
</gene>
<dbReference type="CDD" id="cd00077">
    <property type="entry name" value="HDc"/>
    <property type="match status" value="1"/>
</dbReference>
<evidence type="ECO:0000313" key="6">
    <source>
        <dbReference type="Proteomes" id="UP001254848"/>
    </source>
</evidence>
<feature type="domain" description="GGDEF" evidence="3">
    <location>
        <begin position="400"/>
        <end position="536"/>
    </location>
</feature>
<evidence type="ECO:0000313" key="5">
    <source>
        <dbReference type="EMBL" id="MDT8903131.1"/>
    </source>
</evidence>
<dbReference type="PROSITE" id="PS50885">
    <property type="entry name" value="HAMP"/>
    <property type="match status" value="1"/>
</dbReference>
<dbReference type="Gene3D" id="6.10.340.10">
    <property type="match status" value="1"/>
</dbReference>
<dbReference type="InterPro" id="IPR007892">
    <property type="entry name" value="CHASE4"/>
</dbReference>
<dbReference type="InterPro" id="IPR003660">
    <property type="entry name" value="HAMP_dom"/>
</dbReference>
<dbReference type="Proteomes" id="UP001254848">
    <property type="component" value="Unassembled WGS sequence"/>
</dbReference>
<dbReference type="InterPro" id="IPR000160">
    <property type="entry name" value="GGDEF_dom"/>
</dbReference>
<dbReference type="PROSITE" id="PS50887">
    <property type="entry name" value="GGDEF"/>
    <property type="match status" value="1"/>
</dbReference>
<proteinExistence type="predicted"/>
<dbReference type="SUPFAM" id="SSF109604">
    <property type="entry name" value="HD-domain/PDEase-like"/>
    <property type="match status" value="1"/>
</dbReference>
<dbReference type="NCBIfam" id="TIGR00254">
    <property type="entry name" value="GGDEF"/>
    <property type="match status" value="1"/>
</dbReference>
<dbReference type="InterPro" id="IPR037522">
    <property type="entry name" value="HD_GYP_dom"/>
</dbReference>
<name>A0ABU3P268_9FIRM</name>
<dbReference type="InterPro" id="IPR043128">
    <property type="entry name" value="Rev_trsase/Diguanyl_cyclase"/>
</dbReference>
<dbReference type="Gene3D" id="1.10.3210.10">
    <property type="entry name" value="Hypothetical protein af1432"/>
    <property type="match status" value="1"/>
</dbReference>
<protein>
    <submittedName>
        <fullName evidence="5">Diguanylate cyclase</fullName>
        <ecNumber evidence="5">2.7.7.65</ecNumber>
    </submittedName>
</protein>
<dbReference type="RefSeq" id="WP_413781592.1">
    <property type="nucleotide sequence ID" value="NZ_JAUOZS010000001.1"/>
</dbReference>
<dbReference type="PROSITE" id="PS51832">
    <property type="entry name" value="HD_GYP"/>
    <property type="match status" value="1"/>
</dbReference>
<reference evidence="5 6" key="1">
    <citation type="submission" date="2023-07" db="EMBL/GenBank/DDBJ databases">
        <title>The novel representative of Negativicutes class, Anaeroselena agilis gen. nov. sp. nov.</title>
        <authorList>
            <person name="Prokofeva M.I."/>
            <person name="Elcheninov A.G."/>
            <person name="Klyukina A."/>
            <person name="Kublanov I.V."/>
            <person name="Frolov E.N."/>
            <person name="Podosokorskaya O.A."/>
        </authorList>
    </citation>
    <scope>NUCLEOTIDE SEQUENCE [LARGE SCALE GENOMIC DNA]</scope>
    <source>
        <strain evidence="5 6">4137-cl</strain>
    </source>
</reference>
<dbReference type="SUPFAM" id="SSF55073">
    <property type="entry name" value="Nucleotide cyclase"/>
    <property type="match status" value="1"/>
</dbReference>
<keyword evidence="6" id="KW-1185">Reference proteome</keyword>
<keyword evidence="1" id="KW-0812">Transmembrane</keyword>
<dbReference type="InterPro" id="IPR029787">
    <property type="entry name" value="Nucleotide_cyclase"/>
</dbReference>
<dbReference type="Pfam" id="PF00990">
    <property type="entry name" value="GGDEF"/>
    <property type="match status" value="1"/>
</dbReference>
<dbReference type="GO" id="GO:0052621">
    <property type="term" value="F:diguanylate cyclase activity"/>
    <property type="evidence" value="ECO:0007669"/>
    <property type="project" value="UniProtKB-EC"/>
</dbReference>
<feature type="domain" description="HAMP" evidence="2">
    <location>
        <begin position="293"/>
        <end position="346"/>
    </location>
</feature>
<dbReference type="InterPro" id="IPR003607">
    <property type="entry name" value="HD/PDEase_dom"/>
</dbReference>
<dbReference type="SMART" id="SM00471">
    <property type="entry name" value="HDc"/>
    <property type="match status" value="1"/>
</dbReference>
<organism evidence="5 6">
    <name type="scientific">Anaeroselena agilis</name>
    <dbReference type="NCBI Taxonomy" id="3063788"/>
    <lineage>
        <taxon>Bacteria</taxon>
        <taxon>Bacillati</taxon>
        <taxon>Bacillota</taxon>
        <taxon>Negativicutes</taxon>
        <taxon>Acetonemataceae</taxon>
        <taxon>Anaeroselena</taxon>
    </lineage>
</organism>
<keyword evidence="1" id="KW-1133">Transmembrane helix</keyword>
<dbReference type="Pfam" id="PF13487">
    <property type="entry name" value="HD_5"/>
    <property type="match status" value="1"/>
</dbReference>
<feature type="domain" description="HD-GYP" evidence="4">
    <location>
        <begin position="526"/>
        <end position="715"/>
    </location>
</feature>
<evidence type="ECO:0000259" key="3">
    <source>
        <dbReference type="PROSITE" id="PS50887"/>
    </source>
</evidence>
<keyword evidence="5" id="KW-0548">Nucleotidyltransferase</keyword>
<evidence type="ECO:0000256" key="1">
    <source>
        <dbReference type="SAM" id="Phobius"/>
    </source>
</evidence>
<comment type="caution">
    <text evidence="5">The sequence shown here is derived from an EMBL/GenBank/DDBJ whole genome shotgun (WGS) entry which is preliminary data.</text>
</comment>
<evidence type="ECO:0000259" key="4">
    <source>
        <dbReference type="PROSITE" id="PS51832"/>
    </source>
</evidence>
<dbReference type="CDD" id="cd01949">
    <property type="entry name" value="GGDEF"/>
    <property type="match status" value="1"/>
</dbReference>
<feature type="transmembrane region" description="Helical" evidence="1">
    <location>
        <begin position="271"/>
        <end position="291"/>
    </location>
</feature>
<dbReference type="EC" id="2.7.7.65" evidence="5"/>
<sequence length="715" mass="78415">MGLGRKIAMLQVLLIVSFVGAMLLLGRMVWGESYLSLEREEVMNNVTRTRLAWEEELDILGSLVGDWAPWDDLAAFARDVSDREFVEKNLPDAQMANLKINVALVTDARGRVLFAKAVDQEKKTETKVPGALLAAMEKVAGEQGAVLKGEEKLKSFVVVEGQPVLFAMQRILRSDKSGPSPGLFVFAKYGDAALMAEISRRTQVKVAIGEDGGSLADAGREQAGDGVILQTGDEVITAYYPLVGASGEKGLFLVSTTPRDIYKQGQAQMRFFLLAAAVFGVLLTMITLLVLDRLVLARVRKLGTFIHSLIGEKDYSVRLDLPGRDELSGAAAAMNAMLAQIEASQAEITGLLDSVKRELAVRKKAEQRLLYLGLHDPLTGMFNRTYFEEAILRLIASRPKGIGVICCDLDGLKLINDSFGHSVGDRVLCEVATIIGETVSGEGFVARLGGDEFAAVMTDIGEDEVQEASRKMRREVKIGDFGGVGLKLSLSVGWAYYGGSSPSEATVRDLLKQADDFMYRRKLSSSHSNRNTLVNGMLELLKARDFITEGHSQRLLGLVVAMARRLALKESQLNDLSLLAQFHDIGKVGIADALLFKPGPLTAEERKEMERHSEIGHRIAQSVPEFVPISDFILKHHEWWNGRGYPLGLSGEEIPLECRILSIADAFDAMTSNRPYRKAMTQRDAVGELRRFAGVQFDPRLVEVFIGIVAEKAGE</sequence>